<dbReference type="GO" id="GO:0004619">
    <property type="term" value="F:phosphoglycerate mutase activity"/>
    <property type="evidence" value="ECO:0007669"/>
    <property type="project" value="UniProtKB-EC"/>
</dbReference>
<dbReference type="Proteomes" id="UP000639606">
    <property type="component" value="Unassembled WGS sequence"/>
</dbReference>
<comment type="similarity">
    <text evidence="1">Belongs to the phosphoglycerate mutase family. BPG-dependent PGAM subfamily.</text>
</comment>
<accession>A0A918ARD5</accession>
<keyword evidence="4" id="KW-0413">Isomerase</keyword>
<dbReference type="EC" id="5.4.2.11" evidence="2"/>
<evidence type="ECO:0000256" key="4">
    <source>
        <dbReference type="ARBA" id="ARBA00023235"/>
    </source>
</evidence>
<evidence type="ECO:0000256" key="2">
    <source>
        <dbReference type="ARBA" id="ARBA00012028"/>
    </source>
</evidence>
<protein>
    <recommendedName>
        <fullName evidence="2">phosphoglycerate mutase (2,3-diphosphoglycerate-dependent)</fullName>
        <ecNumber evidence="2">5.4.2.11</ecNumber>
    </recommendedName>
</protein>
<name>A0A918ARD5_9PSEU</name>
<reference evidence="7" key="2">
    <citation type="submission" date="2020-09" db="EMBL/GenBank/DDBJ databases">
        <authorList>
            <person name="Sun Q."/>
            <person name="Ohkuma M."/>
        </authorList>
    </citation>
    <scope>NUCLEOTIDE SEQUENCE</scope>
    <source>
        <strain evidence="7">JCM 3313</strain>
    </source>
</reference>
<dbReference type="InterPro" id="IPR001345">
    <property type="entry name" value="PG/BPGM_mutase_AS"/>
</dbReference>
<proteinExistence type="inferred from homology"/>
<dbReference type="PROSITE" id="PS00175">
    <property type="entry name" value="PG_MUTASE"/>
    <property type="match status" value="1"/>
</dbReference>
<dbReference type="InterPro" id="IPR029033">
    <property type="entry name" value="His_PPase_superfam"/>
</dbReference>
<dbReference type="InterPro" id="IPR013078">
    <property type="entry name" value="His_Pase_superF_clade-1"/>
</dbReference>
<sequence>MPGVTDFAWIGLIRHGESTGNVAREVAESGGHEVIDIAERDADVPLSEQGRRQAEALARWFAELPRAQWPDVVVSSPYLRALDTARTALRGHPLMLVDERLRDRELGVLDLLTTHGVAARYPEELARKRRLGKFYYRPPGGESWADVALRLRALLGDLERVHRGRRVLLFAHEVTAHLLRYLLECVPERDILAIAHNTVVPNGSLTSWVRGERGFELEHEHVTDHLRAHGARPTESEDEAAHSA</sequence>
<comment type="caution">
    <text evidence="7">The sequence shown here is derived from an EMBL/GenBank/DDBJ whole genome shotgun (WGS) entry which is preliminary data.</text>
</comment>
<dbReference type="Gene3D" id="3.40.50.1240">
    <property type="entry name" value="Phosphoglycerate mutase-like"/>
    <property type="match status" value="1"/>
</dbReference>
<gene>
    <name evidence="7" type="primary">gpm</name>
    <name evidence="7" type="ORF">GCM10010185_53060</name>
</gene>
<feature type="region of interest" description="Disordered" evidence="6">
    <location>
        <begin position="225"/>
        <end position="244"/>
    </location>
</feature>
<dbReference type="PANTHER" id="PTHR11931">
    <property type="entry name" value="PHOSPHOGLYCERATE MUTASE"/>
    <property type="match status" value="1"/>
</dbReference>
<keyword evidence="8" id="KW-1185">Reference proteome</keyword>
<evidence type="ECO:0000313" key="7">
    <source>
        <dbReference type="EMBL" id="GGP73039.1"/>
    </source>
</evidence>
<evidence type="ECO:0000256" key="3">
    <source>
        <dbReference type="ARBA" id="ARBA00023152"/>
    </source>
</evidence>
<dbReference type="Pfam" id="PF00300">
    <property type="entry name" value="His_Phos_1"/>
    <property type="match status" value="1"/>
</dbReference>
<evidence type="ECO:0000256" key="5">
    <source>
        <dbReference type="PIRSR" id="PIRSR613078-2"/>
    </source>
</evidence>
<dbReference type="CDD" id="cd07067">
    <property type="entry name" value="HP_PGM_like"/>
    <property type="match status" value="1"/>
</dbReference>
<dbReference type="InterPro" id="IPR005952">
    <property type="entry name" value="Phosphogly_mut1"/>
</dbReference>
<dbReference type="AlphaFoldDB" id="A0A918ARD5"/>
<keyword evidence="3" id="KW-0324">Glycolysis</keyword>
<dbReference type="SMART" id="SM00855">
    <property type="entry name" value="PGAM"/>
    <property type="match status" value="1"/>
</dbReference>
<evidence type="ECO:0000256" key="1">
    <source>
        <dbReference type="ARBA" id="ARBA00006717"/>
    </source>
</evidence>
<evidence type="ECO:0000313" key="8">
    <source>
        <dbReference type="Proteomes" id="UP000639606"/>
    </source>
</evidence>
<dbReference type="GO" id="GO:0006096">
    <property type="term" value="P:glycolytic process"/>
    <property type="evidence" value="ECO:0007669"/>
    <property type="project" value="UniProtKB-KW"/>
</dbReference>
<evidence type="ECO:0000256" key="6">
    <source>
        <dbReference type="SAM" id="MobiDB-lite"/>
    </source>
</evidence>
<dbReference type="SUPFAM" id="SSF53254">
    <property type="entry name" value="Phosphoglycerate mutase-like"/>
    <property type="match status" value="1"/>
</dbReference>
<organism evidence="7 8">
    <name type="scientific">Saccharothrix coeruleofusca</name>
    <dbReference type="NCBI Taxonomy" id="33919"/>
    <lineage>
        <taxon>Bacteria</taxon>
        <taxon>Bacillati</taxon>
        <taxon>Actinomycetota</taxon>
        <taxon>Actinomycetes</taxon>
        <taxon>Pseudonocardiales</taxon>
        <taxon>Pseudonocardiaceae</taxon>
        <taxon>Saccharothrix</taxon>
    </lineage>
</organism>
<reference evidence="7" key="1">
    <citation type="journal article" date="2014" name="Int. J. Syst. Evol. Microbiol.">
        <title>Complete genome sequence of Corynebacterium casei LMG S-19264T (=DSM 44701T), isolated from a smear-ripened cheese.</title>
        <authorList>
            <consortium name="US DOE Joint Genome Institute (JGI-PGF)"/>
            <person name="Walter F."/>
            <person name="Albersmeier A."/>
            <person name="Kalinowski J."/>
            <person name="Ruckert C."/>
        </authorList>
    </citation>
    <scope>NUCLEOTIDE SEQUENCE</scope>
    <source>
        <strain evidence="7">JCM 3313</strain>
    </source>
</reference>
<feature type="binding site" evidence="5">
    <location>
        <begin position="14"/>
        <end position="21"/>
    </location>
    <ligand>
        <name>substrate</name>
    </ligand>
</feature>
<feature type="binding site" evidence="5">
    <location>
        <position position="80"/>
    </location>
    <ligand>
        <name>substrate</name>
    </ligand>
</feature>
<dbReference type="EMBL" id="BMRG01000013">
    <property type="protein sequence ID" value="GGP73039.1"/>
    <property type="molecule type" value="Genomic_DNA"/>
</dbReference>